<name>A0AAN8ERL0_9EURO</name>
<protein>
    <submittedName>
        <fullName evidence="1">Uncharacterized protein</fullName>
    </submittedName>
</protein>
<evidence type="ECO:0000313" key="2">
    <source>
        <dbReference type="Proteomes" id="UP001316803"/>
    </source>
</evidence>
<dbReference type="AlphaFoldDB" id="A0AAN8ERL0"/>
<accession>A0AAN8ERL0</accession>
<dbReference type="Proteomes" id="UP001316803">
    <property type="component" value="Unassembled WGS sequence"/>
</dbReference>
<keyword evidence="2" id="KW-1185">Reference proteome</keyword>
<dbReference type="EMBL" id="JAKLMC020000008">
    <property type="protein sequence ID" value="KAK5954540.1"/>
    <property type="molecule type" value="Genomic_DNA"/>
</dbReference>
<organism evidence="1 2">
    <name type="scientific">Knufia fluminis</name>
    <dbReference type="NCBI Taxonomy" id="191047"/>
    <lineage>
        <taxon>Eukaryota</taxon>
        <taxon>Fungi</taxon>
        <taxon>Dikarya</taxon>
        <taxon>Ascomycota</taxon>
        <taxon>Pezizomycotina</taxon>
        <taxon>Eurotiomycetes</taxon>
        <taxon>Chaetothyriomycetidae</taxon>
        <taxon>Chaetothyriales</taxon>
        <taxon>Trichomeriaceae</taxon>
        <taxon>Knufia</taxon>
    </lineage>
</organism>
<sequence length="341" mass="38706">MGFSKPAAAQESSHFLSLPAEVGQKTLRLLLKSPDRLQSEKQYNDRWQEAHVPGWDDKTNLSSQLLRCSQLLYHEGKHVLYEENVLSVWFTWQNGEARCDILGTSINFPPDPLDFLSKTIDRLAFDECPPGITIEPSDEWFISNAAIGHFGRVEVVLNTDLLDPAYLACHVLRALFKDAHISIMADEWYVEDEYRLDIWLASFACLRCKQVSFEGISGERTRQIEKTITGGDPVLDLLPATKELHRVMIERGFSWPGPNGLSHSRYGGDTWRLRIHIFQCDGDGFEETKQEILDSAMVIADTTAEEGLVKIVVDAAEKIRDVNRRRDDTKRALKALQSDDT</sequence>
<reference evidence="1 2" key="1">
    <citation type="submission" date="2022-12" db="EMBL/GenBank/DDBJ databases">
        <title>Genomic features and morphological characterization of a novel Knufia sp. strain isolated from spacecraft assembly facility.</title>
        <authorList>
            <person name="Teixeira M."/>
            <person name="Chander A.M."/>
            <person name="Stajich J.E."/>
            <person name="Venkateswaran K."/>
        </authorList>
    </citation>
    <scope>NUCLEOTIDE SEQUENCE [LARGE SCALE GENOMIC DNA]</scope>
    <source>
        <strain evidence="1 2">FJI-L2-BK-P2</strain>
    </source>
</reference>
<evidence type="ECO:0000313" key="1">
    <source>
        <dbReference type="EMBL" id="KAK5954540.1"/>
    </source>
</evidence>
<proteinExistence type="predicted"/>
<gene>
    <name evidence="1" type="ORF">OHC33_004262</name>
</gene>
<comment type="caution">
    <text evidence="1">The sequence shown here is derived from an EMBL/GenBank/DDBJ whole genome shotgun (WGS) entry which is preliminary data.</text>
</comment>